<dbReference type="EMBL" id="KZ680219">
    <property type="protein sequence ID" value="PTB63541.1"/>
    <property type="molecule type" value="Genomic_DNA"/>
</dbReference>
<dbReference type="AlphaFoldDB" id="A0A2T4B2W2"/>
<dbReference type="Pfam" id="PF11937">
    <property type="entry name" value="DUF3455"/>
    <property type="match status" value="1"/>
</dbReference>
<accession>A0A2T4B2W2</accession>
<dbReference type="GeneID" id="36603741"/>
<protein>
    <recommendedName>
        <fullName evidence="4">Malate dehydrogenase</fullName>
    </recommendedName>
</protein>
<evidence type="ECO:0008006" key="4">
    <source>
        <dbReference type="Google" id="ProtNLM"/>
    </source>
</evidence>
<dbReference type="PANTHER" id="PTHR35567:SF1">
    <property type="entry name" value="CONSERVED FUNGAL PROTEIN (AFU_ORTHOLOGUE AFUA_1G14230)"/>
    <property type="match status" value="1"/>
</dbReference>
<dbReference type="InterPro" id="IPR021851">
    <property type="entry name" value="DUF3455"/>
</dbReference>
<organism evidence="2 3">
    <name type="scientific">Trichoderma citrinoviride</name>
    <dbReference type="NCBI Taxonomy" id="58853"/>
    <lineage>
        <taxon>Eukaryota</taxon>
        <taxon>Fungi</taxon>
        <taxon>Dikarya</taxon>
        <taxon>Ascomycota</taxon>
        <taxon>Pezizomycotina</taxon>
        <taxon>Sordariomycetes</taxon>
        <taxon>Hypocreomycetidae</taxon>
        <taxon>Hypocreales</taxon>
        <taxon>Hypocreaceae</taxon>
        <taxon>Trichoderma</taxon>
    </lineage>
</organism>
<proteinExistence type="predicted"/>
<reference evidence="3" key="1">
    <citation type="submission" date="2016-07" db="EMBL/GenBank/DDBJ databases">
        <title>Multiple horizontal gene transfer events from other fungi enriched the ability of initially mycotrophic Trichoderma (Ascomycota) to feed on dead plant biomass.</title>
        <authorList>
            <consortium name="DOE Joint Genome Institute"/>
            <person name="Atanasova L."/>
            <person name="Chenthamara K."/>
            <person name="Zhang J."/>
            <person name="Grujic M."/>
            <person name="Henrissat B."/>
            <person name="Kuo A."/>
            <person name="Aerts A."/>
            <person name="Salamov A."/>
            <person name="Lipzen A."/>
            <person name="Labutti K."/>
            <person name="Barry K."/>
            <person name="Miao Y."/>
            <person name="Rahimi M.J."/>
            <person name="Shen Q."/>
            <person name="Grigoriev I.V."/>
            <person name="Kubicek C.P."/>
            <person name="Druzhinina I.S."/>
        </authorList>
    </citation>
    <scope>NUCLEOTIDE SEQUENCE [LARGE SCALE GENOMIC DNA]</scope>
    <source>
        <strain evidence="3">TUCIM 6016</strain>
    </source>
</reference>
<sequence>MRPSTILVSSLAVFGARAAPAQPKIDLDNIKNPASAVNSLTEYFNLVAAKTEIAKVQPTAQLCDISKSQMPSVDGLLPPPSANLTVKHVAIGRGTQNYTCDTSKPDAPPVATGALATLFNASYIACVSQDLLQKVPNMAVNFNFDAAAAGPGPLGPMTLDVSGHHYFLDTTTPFFNLDTPALDIGTVPCAKNSSIAAPSSSASGPDGQAAVPWLKLTAKNGTTGSIREVYRINTAGGSAPATCQGQPANIQVQYSAVYWFWGSN</sequence>
<dbReference type="PANTHER" id="PTHR35567">
    <property type="entry name" value="MALATE DEHYDROGENASE (AFU_ORTHOLOGUE AFUA_2G13800)"/>
    <property type="match status" value="1"/>
</dbReference>
<dbReference type="RefSeq" id="XP_024746861.1">
    <property type="nucleotide sequence ID" value="XM_024895623.1"/>
</dbReference>
<feature type="chain" id="PRO_5015619139" description="Malate dehydrogenase" evidence="1">
    <location>
        <begin position="19"/>
        <end position="264"/>
    </location>
</feature>
<keyword evidence="3" id="KW-1185">Reference proteome</keyword>
<feature type="signal peptide" evidence="1">
    <location>
        <begin position="1"/>
        <end position="18"/>
    </location>
</feature>
<dbReference type="Proteomes" id="UP000241546">
    <property type="component" value="Unassembled WGS sequence"/>
</dbReference>
<keyword evidence="1" id="KW-0732">Signal</keyword>
<evidence type="ECO:0000256" key="1">
    <source>
        <dbReference type="SAM" id="SignalP"/>
    </source>
</evidence>
<name>A0A2T4B2W2_9HYPO</name>
<evidence type="ECO:0000313" key="2">
    <source>
        <dbReference type="EMBL" id="PTB63541.1"/>
    </source>
</evidence>
<evidence type="ECO:0000313" key="3">
    <source>
        <dbReference type="Proteomes" id="UP000241546"/>
    </source>
</evidence>
<gene>
    <name evidence="2" type="ORF">BBK36DRAFT_1171752</name>
</gene>
<dbReference type="OrthoDB" id="1859733at2759"/>